<proteinExistence type="inferred from homology"/>
<dbReference type="PANTHER" id="PTHR48044:SF23">
    <property type="entry name" value="ANTHOCYANIDIN 3-O-GLUCOSYLTRANSFERASE-LIKE"/>
    <property type="match status" value="1"/>
</dbReference>
<feature type="domain" description="Glycosyltransferase N-terminal" evidence="2">
    <location>
        <begin position="3"/>
        <end position="236"/>
    </location>
</feature>
<dbReference type="SUPFAM" id="SSF53756">
    <property type="entry name" value="UDP-Glycosyltransferase/glycogen phosphorylase"/>
    <property type="match status" value="1"/>
</dbReference>
<evidence type="ECO:0000313" key="3">
    <source>
        <dbReference type="EMBL" id="CAI9098012.1"/>
    </source>
</evidence>
<keyword evidence="4" id="KW-1185">Reference proteome</keyword>
<protein>
    <submittedName>
        <fullName evidence="3">OLC1v1034559C1</fullName>
    </submittedName>
</protein>
<dbReference type="Proteomes" id="UP001161247">
    <property type="component" value="Chromosome 3"/>
</dbReference>
<name>A0AAV1CTR1_OLDCO</name>
<organism evidence="3 4">
    <name type="scientific">Oldenlandia corymbosa var. corymbosa</name>
    <dbReference type="NCBI Taxonomy" id="529605"/>
    <lineage>
        <taxon>Eukaryota</taxon>
        <taxon>Viridiplantae</taxon>
        <taxon>Streptophyta</taxon>
        <taxon>Embryophyta</taxon>
        <taxon>Tracheophyta</taxon>
        <taxon>Spermatophyta</taxon>
        <taxon>Magnoliopsida</taxon>
        <taxon>eudicotyledons</taxon>
        <taxon>Gunneridae</taxon>
        <taxon>Pentapetalae</taxon>
        <taxon>asterids</taxon>
        <taxon>lamiids</taxon>
        <taxon>Gentianales</taxon>
        <taxon>Rubiaceae</taxon>
        <taxon>Rubioideae</taxon>
        <taxon>Spermacoceae</taxon>
        <taxon>Hedyotis-Oldenlandia complex</taxon>
        <taxon>Oldenlandia</taxon>
    </lineage>
</organism>
<accession>A0AAV1CTR1</accession>
<evidence type="ECO:0000313" key="4">
    <source>
        <dbReference type="Proteomes" id="UP001161247"/>
    </source>
</evidence>
<dbReference type="InterPro" id="IPR058980">
    <property type="entry name" value="Glyco_transf_N"/>
</dbReference>
<comment type="similarity">
    <text evidence="1">Belongs to the UDP-glycosyltransferase family.</text>
</comment>
<dbReference type="Gene3D" id="3.40.50.2000">
    <property type="entry name" value="Glycogen Phosphorylase B"/>
    <property type="match status" value="2"/>
</dbReference>
<dbReference type="AlphaFoldDB" id="A0AAV1CTR1"/>
<dbReference type="GO" id="GO:0008194">
    <property type="term" value="F:UDP-glycosyltransferase activity"/>
    <property type="evidence" value="ECO:0007669"/>
    <property type="project" value="UniProtKB-ARBA"/>
</dbReference>
<reference evidence="3" key="1">
    <citation type="submission" date="2023-03" db="EMBL/GenBank/DDBJ databases">
        <authorList>
            <person name="Julca I."/>
        </authorList>
    </citation>
    <scope>NUCLEOTIDE SEQUENCE</scope>
</reference>
<dbReference type="Pfam" id="PF26168">
    <property type="entry name" value="Glyco_transf_N"/>
    <property type="match status" value="1"/>
</dbReference>
<gene>
    <name evidence="3" type="ORF">OLC1_LOCUS8340</name>
</gene>
<dbReference type="EMBL" id="OX459120">
    <property type="protein sequence ID" value="CAI9098012.1"/>
    <property type="molecule type" value="Genomic_DNA"/>
</dbReference>
<dbReference type="PANTHER" id="PTHR48044">
    <property type="entry name" value="GLYCOSYLTRANSFERASE"/>
    <property type="match status" value="1"/>
</dbReference>
<dbReference type="FunFam" id="3.40.50.2000:FF:000238">
    <property type="entry name" value="Glycosyltransferase"/>
    <property type="match status" value="1"/>
</dbReference>
<evidence type="ECO:0000259" key="2">
    <source>
        <dbReference type="Pfam" id="PF26168"/>
    </source>
</evidence>
<sequence length="317" mass="35751">MADDIAVVVVPLPAQGHLNQLLHLSHRISAYGIPVHFVGTPVHNRQAQVRLHGWDPQATSKIQFHDFSATFPSPPPNPNTSDKNPVQLVPSFHAAAHLREPICEFVKKLLITSRRVVVIHDYLMNYTVQDVPSIPNAESYCFHSACALTMYTYNFQSLGKPVMVNGEVIDDILCAPTASLPEELAHYIYIQMESRKPTSGNLYNTSRVIEGEFLNLIYREEPFAAEKHWAIGPFNPLDITQNRVSGQKRHKCLEWLDKQPEKSVIFVSFGSSISLCDKQVEEIAIGLDKSGAKFIWVLRDADRADIFAGESRRRYCK</sequence>
<evidence type="ECO:0000256" key="1">
    <source>
        <dbReference type="ARBA" id="ARBA00009995"/>
    </source>
</evidence>